<name>A0A382N590_9ZZZZ</name>
<comment type="similarity">
    <text evidence="1">Belongs to the aldehyde dehydrogenase family.</text>
</comment>
<evidence type="ECO:0000256" key="1">
    <source>
        <dbReference type="ARBA" id="ARBA00009986"/>
    </source>
</evidence>
<dbReference type="InterPro" id="IPR016161">
    <property type="entry name" value="Ald_DH/histidinol_DH"/>
</dbReference>
<dbReference type="PANTHER" id="PTHR43720:SF2">
    <property type="entry name" value="2-AMINOMUCONIC SEMIALDEHYDE DEHYDROGENASE"/>
    <property type="match status" value="1"/>
</dbReference>
<dbReference type="AlphaFoldDB" id="A0A382N590"/>
<dbReference type="PANTHER" id="PTHR43720">
    <property type="entry name" value="2-AMINOMUCONIC SEMIALDEHYDE DEHYDROGENASE"/>
    <property type="match status" value="1"/>
</dbReference>
<dbReference type="EMBL" id="UINC01098092">
    <property type="protein sequence ID" value="SVC56339.1"/>
    <property type="molecule type" value="Genomic_DNA"/>
</dbReference>
<reference evidence="3" key="1">
    <citation type="submission" date="2018-05" db="EMBL/GenBank/DDBJ databases">
        <authorList>
            <person name="Lanie J.A."/>
            <person name="Ng W.-L."/>
            <person name="Kazmierczak K.M."/>
            <person name="Andrzejewski T.M."/>
            <person name="Davidsen T.M."/>
            <person name="Wayne K.J."/>
            <person name="Tettelin H."/>
            <person name="Glass J.I."/>
            <person name="Rusch D."/>
            <person name="Podicherti R."/>
            <person name="Tsui H.-C.T."/>
            <person name="Winkler M.E."/>
        </authorList>
    </citation>
    <scope>NUCLEOTIDE SEQUENCE</scope>
</reference>
<dbReference type="InterPro" id="IPR016163">
    <property type="entry name" value="Ald_DH_C"/>
</dbReference>
<gene>
    <name evidence="3" type="ORF">METZ01_LOCUS309193</name>
</gene>
<dbReference type="SUPFAM" id="SSF53720">
    <property type="entry name" value="ALDH-like"/>
    <property type="match status" value="1"/>
</dbReference>
<dbReference type="GO" id="GO:0016620">
    <property type="term" value="F:oxidoreductase activity, acting on the aldehyde or oxo group of donors, NAD or NADP as acceptor"/>
    <property type="evidence" value="ECO:0007669"/>
    <property type="project" value="InterPro"/>
</dbReference>
<organism evidence="3">
    <name type="scientific">marine metagenome</name>
    <dbReference type="NCBI Taxonomy" id="408172"/>
    <lineage>
        <taxon>unclassified sequences</taxon>
        <taxon>metagenomes</taxon>
        <taxon>ecological metagenomes</taxon>
    </lineage>
</organism>
<feature type="non-terminal residue" evidence="3">
    <location>
        <position position="1"/>
    </location>
</feature>
<proteinExistence type="inferred from homology"/>
<keyword evidence="2" id="KW-0520">NAD</keyword>
<evidence type="ECO:0000256" key="2">
    <source>
        <dbReference type="ARBA" id="ARBA00023027"/>
    </source>
</evidence>
<protein>
    <submittedName>
        <fullName evidence="3">Uncharacterized protein</fullName>
    </submittedName>
</protein>
<dbReference type="Gene3D" id="3.40.309.10">
    <property type="entry name" value="Aldehyde Dehydrogenase, Chain A, domain 2"/>
    <property type="match status" value="1"/>
</dbReference>
<accession>A0A382N590</accession>
<evidence type="ECO:0000313" key="3">
    <source>
        <dbReference type="EMBL" id="SVC56339.1"/>
    </source>
</evidence>
<sequence length="217" mass="24074">ENYLDLLVASTTENSGRSCINASGIWLSSNGQRVAEALADRFSQIDALPLDHPQAKLAAFTNPVVAHQLSEMIDNQLKIEGAIDLTSEIFGIDRIVEVDGYTFMLPMVVYCTDPEHPLANTEFLFPFVSVVETPQSQILDQIESTLVATAITNDEAFIADLLHCTDIERLNIGQIPTNKISWDQPHEGNLFELLYRQRAFQRSTSPLESQQPVVASV</sequence>